<gene>
    <name evidence="1" type="ORF">ESZ91_03580</name>
</gene>
<dbReference type="Proteomes" id="UP000291269">
    <property type="component" value="Unassembled WGS sequence"/>
</dbReference>
<name>A0A4Q2KAA9_9FIRM</name>
<dbReference type="AlphaFoldDB" id="A0A4Q2KAA9"/>
<evidence type="ECO:0000313" key="2">
    <source>
        <dbReference type="Proteomes" id="UP000291269"/>
    </source>
</evidence>
<keyword evidence="2" id="KW-1185">Reference proteome</keyword>
<dbReference type="Pfam" id="PF19524">
    <property type="entry name" value="DUF6054"/>
    <property type="match status" value="1"/>
</dbReference>
<dbReference type="RefSeq" id="WP_129224224.1">
    <property type="nucleotide sequence ID" value="NZ_SDOZ01000002.1"/>
</dbReference>
<dbReference type="EMBL" id="SDOZ01000002">
    <property type="protein sequence ID" value="RXZ61485.1"/>
    <property type="molecule type" value="Genomic_DNA"/>
</dbReference>
<accession>A0A4Q2KAA9</accession>
<protein>
    <submittedName>
        <fullName evidence="1">Uncharacterized protein</fullName>
    </submittedName>
</protein>
<proteinExistence type="predicted"/>
<dbReference type="InterPro" id="IPR046117">
    <property type="entry name" value="DUF6054"/>
</dbReference>
<evidence type="ECO:0000313" key="1">
    <source>
        <dbReference type="EMBL" id="RXZ61485.1"/>
    </source>
</evidence>
<sequence length="116" mass="12974">MKSVRLTADRNIDLQEILKGEPFSCFCSEDGMYLREFIEGDGKITVCIGEEFYFRTNSTLMVAMIVKEEPNKTIVDIVSGGGKTGWLNVSWGSENSAVKKIKKVFANMGFEVCEES</sequence>
<comment type="caution">
    <text evidence="1">The sequence shown here is derived from an EMBL/GenBank/DDBJ whole genome shotgun (WGS) entry which is preliminary data.</text>
</comment>
<dbReference type="OrthoDB" id="1823185at2"/>
<reference evidence="1 2" key="1">
    <citation type="journal article" date="2019" name="Gut">
        <title>Antibiotics-induced monodominance of a novel gut bacterial order.</title>
        <authorList>
            <person name="Hildebrand F."/>
            <person name="Moitinho-Silva L."/>
            <person name="Blasche S."/>
            <person name="Jahn M.T."/>
            <person name="Gossmann T.I."/>
            <person name="Heuerta-Cepas J."/>
            <person name="Hercog R."/>
            <person name="Luetge M."/>
            <person name="Bahram M."/>
            <person name="Pryszlak A."/>
            <person name="Alves R.J."/>
            <person name="Waszak S.M."/>
            <person name="Zhu A."/>
            <person name="Ye L."/>
            <person name="Costea P.I."/>
            <person name="Aalvink S."/>
            <person name="Belzer C."/>
            <person name="Forslund S.K."/>
            <person name="Sunagawa S."/>
            <person name="Hentschel U."/>
            <person name="Merten C."/>
            <person name="Patil K.R."/>
            <person name="Benes V."/>
            <person name="Bork P."/>
        </authorList>
    </citation>
    <scope>NUCLEOTIDE SEQUENCE [LARGE SCALE GENOMIC DNA]</scope>
    <source>
        <strain evidence="1 2">HDS1380</strain>
    </source>
</reference>
<organism evidence="1 2">
    <name type="scientific">Candidatus Borkfalkia ceftriaxoniphila</name>
    <dbReference type="NCBI Taxonomy" id="2508949"/>
    <lineage>
        <taxon>Bacteria</taxon>
        <taxon>Bacillati</taxon>
        <taxon>Bacillota</taxon>
        <taxon>Clostridia</taxon>
        <taxon>Christensenellales</taxon>
        <taxon>Christensenellaceae</taxon>
        <taxon>Candidatus Borkfalkia</taxon>
    </lineage>
</organism>